<sequence>MSFLWGYLWTSTSLPADTPLAPVAPLLTEKPKEKSFSPTKLIENHFELIREYGLHKDQYLKKVITQSSYQVKTGKDYWLPELSKCPKLQRFMQGSTN</sequence>
<dbReference type="EMBL" id="MK072520">
    <property type="protein sequence ID" value="AYV86928.1"/>
    <property type="molecule type" value="Genomic_DNA"/>
</dbReference>
<name>A0A3G5AIE4_9VIRU</name>
<evidence type="ECO:0000313" key="1">
    <source>
        <dbReference type="EMBL" id="AYV86928.1"/>
    </source>
</evidence>
<accession>A0A3G5AIE4</accession>
<proteinExistence type="predicted"/>
<reference evidence="1" key="1">
    <citation type="submission" date="2018-10" db="EMBL/GenBank/DDBJ databases">
        <title>Hidden diversity of soil giant viruses.</title>
        <authorList>
            <person name="Schulz F."/>
            <person name="Alteio L."/>
            <person name="Goudeau D."/>
            <person name="Ryan E.M."/>
            <person name="Malmstrom R.R."/>
            <person name="Blanchard J."/>
            <person name="Woyke T."/>
        </authorList>
    </citation>
    <scope>NUCLEOTIDE SEQUENCE</scope>
    <source>
        <strain evidence="1">SYV1</strain>
    </source>
</reference>
<protein>
    <submittedName>
        <fullName evidence="1">Uncharacterized protein</fullName>
    </submittedName>
</protein>
<organism evidence="1">
    <name type="scientific">Sylvanvirus sp</name>
    <dbReference type="NCBI Taxonomy" id="2487774"/>
    <lineage>
        <taxon>Viruses</taxon>
    </lineage>
</organism>
<gene>
    <name evidence="1" type="ORF">Sylvanvirus14_13</name>
</gene>